<dbReference type="EMBL" id="FRDM01000003">
    <property type="protein sequence ID" value="SHN61034.1"/>
    <property type="molecule type" value="Genomic_DNA"/>
</dbReference>
<accession>A0A1M7SRJ5</accession>
<evidence type="ECO:0000313" key="3">
    <source>
        <dbReference type="Proteomes" id="UP000184428"/>
    </source>
</evidence>
<dbReference type="AlphaFoldDB" id="A0A1M7SRJ5"/>
<dbReference type="SUPFAM" id="SSF48452">
    <property type="entry name" value="TPR-like"/>
    <property type="match status" value="1"/>
</dbReference>
<reference evidence="2 3" key="1">
    <citation type="submission" date="2016-12" db="EMBL/GenBank/DDBJ databases">
        <authorList>
            <person name="Song W.-J."/>
            <person name="Kurnit D.M."/>
        </authorList>
    </citation>
    <scope>NUCLEOTIDE SEQUENCE [LARGE SCALE GENOMIC DNA]</scope>
    <source>
        <strain evidence="2 3">DSM 43162</strain>
    </source>
</reference>
<dbReference type="Proteomes" id="UP000184428">
    <property type="component" value="Unassembled WGS sequence"/>
</dbReference>
<sequence>MATDVVRFEQRADAALRSRDGAACAEAASAYGGELLPQARYEEWTQARRDQLRFRYGELLRLSGQWERLVEVDPADEPAYRELIRATLTEGNRHPAIRWYGRLRTHLEHEFGVPPSPQTESLHAECVAALEPASTAFIGRQVELARAAAALAAAERGELGALAPFSESPTAKPSTSRCP</sequence>
<dbReference type="Gene3D" id="1.25.40.10">
    <property type="entry name" value="Tetratricopeptide repeat domain"/>
    <property type="match status" value="1"/>
</dbReference>
<evidence type="ECO:0000313" key="2">
    <source>
        <dbReference type="EMBL" id="SHN61034.1"/>
    </source>
</evidence>
<evidence type="ECO:0000259" key="1">
    <source>
        <dbReference type="SMART" id="SM01043"/>
    </source>
</evidence>
<dbReference type="InterPro" id="IPR005158">
    <property type="entry name" value="BTAD"/>
</dbReference>
<dbReference type="InterPro" id="IPR051677">
    <property type="entry name" value="AfsR-DnrI-RedD_regulator"/>
</dbReference>
<organism evidence="2 3">
    <name type="scientific">Geodermatophilus obscurus</name>
    <dbReference type="NCBI Taxonomy" id="1861"/>
    <lineage>
        <taxon>Bacteria</taxon>
        <taxon>Bacillati</taxon>
        <taxon>Actinomycetota</taxon>
        <taxon>Actinomycetes</taxon>
        <taxon>Geodermatophilales</taxon>
        <taxon>Geodermatophilaceae</taxon>
        <taxon>Geodermatophilus</taxon>
    </lineage>
</organism>
<dbReference type="Pfam" id="PF03704">
    <property type="entry name" value="BTAD"/>
    <property type="match status" value="1"/>
</dbReference>
<dbReference type="PANTHER" id="PTHR35807">
    <property type="entry name" value="TRANSCRIPTIONAL REGULATOR REDD-RELATED"/>
    <property type="match status" value="1"/>
</dbReference>
<name>A0A1M7SRJ5_9ACTN</name>
<protein>
    <submittedName>
        <fullName evidence="2">Transcriptional activator domain-containing protein</fullName>
    </submittedName>
</protein>
<dbReference type="SMART" id="SM01043">
    <property type="entry name" value="BTAD"/>
    <property type="match status" value="1"/>
</dbReference>
<feature type="domain" description="Bacterial transcriptional activator" evidence="1">
    <location>
        <begin position="3"/>
        <end position="127"/>
    </location>
</feature>
<dbReference type="RefSeq" id="WP_244276950.1">
    <property type="nucleotide sequence ID" value="NZ_FRDM01000003.1"/>
</dbReference>
<dbReference type="InterPro" id="IPR011990">
    <property type="entry name" value="TPR-like_helical_dom_sf"/>
</dbReference>
<proteinExistence type="predicted"/>
<gene>
    <name evidence="2" type="ORF">SAMN05660350_01024</name>
</gene>